<evidence type="ECO:0000256" key="1">
    <source>
        <dbReference type="ARBA" id="ARBA00022759"/>
    </source>
</evidence>
<keyword evidence="6" id="KW-1185">Reference proteome</keyword>
<evidence type="ECO:0000313" key="5">
    <source>
        <dbReference type="EMBL" id="GHD04989.1"/>
    </source>
</evidence>
<dbReference type="RefSeq" id="WP_189349347.1">
    <property type="nucleotide sequence ID" value="NZ_BMXK01000005.1"/>
</dbReference>
<evidence type="ECO:0000313" key="6">
    <source>
        <dbReference type="Proteomes" id="UP000642819"/>
    </source>
</evidence>
<dbReference type="Gene3D" id="3.60.15.10">
    <property type="entry name" value="Ribonuclease Z/Hydroxyacylglutathione hydrolase-like"/>
    <property type="match status" value="1"/>
</dbReference>
<dbReference type="SUPFAM" id="SSF56281">
    <property type="entry name" value="Metallo-hydrolase/oxidoreductase"/>
    <property type="match status" value="1"/>
</dbReference>
<evidence type="ECO:0000259" key="4">
    <source>
        <dbReference type="Pfam" id="PF00753"/>
    </source>
</evidence>
<dbReference type="InterPro" id="IPR036866">
    <property type="entry name" value="RibonucZ/Hydroxyglut_hydro"/>
</dbReference>
<dbReference type="PANTHER" id="PTHR46018:SF2">
    <property type="entry name" value="ZINC PHOSPHODIESTERASE ELAC PROTEIN 1"/>
    <property type="match status" value="1"/>
</dbReference>
<keyword evidence="1" id="KW-0255">Endonuclease</keyword>
<dbReference type="Proteomes" id="UP000642819">
    <property type="component" value="Unassembled WGS sequence"/>
</dbReference>
<organism evidence="5 6">
    <name type="scientific">Zhihengliuella salsuginis</name>
    <dbReference type="NCBI Taxonomy" id="578222"/>
    <lineage>
        <taxon>Bacteria</taxon>
        <taxon>Bacillati</taxon>
        <taxon>Actinomycetota</taxon>
        <taxon>Actinomycetes</taxon>
        <taxon>Micrococcales</taxon>
        <taxon>Micrococcaceae</taxon>
        <taxon>Zhihengliuella</taxon>
    </lineage>
</organism>
<protein>
    <recommendedName>
        <fullName evidence="4">Metallo-beta-lactamase domain-containing protein</fullName>
    </recommendedName>
</protein>
<reference evidence="6" key="1">
    <citation type="journal article" date="2019" name="Int. J. Syst. Evol. Microbiol.">
        <title>The Global Catalogue of Microorganisms (GCM) 10K type strain sequencing project: providing services to taxonomists for standard genome sequencing and annotation.</title>
        <authorList>
            <consortium name="The Broad Institute Genomics Platform"/>
            <consortium name="The Broad Institute Genome Sequencing Center for Infectious Disease"/>
            <person name="Wu L."/>
            <person name="Ma J."/>
        </authorList>
    </citation>
    <scope>NUCLEOTIDE SEQUENCE [LARGE SCALE GENOMIC DNA]</scope>
    <source>
        <strain evidence="6">KCTC 19466</strain>
    </source>
</reference>
<accession>A0ABQ3GGL2</accession>
<feature type="domain" description="Metallo-beta-lactamase" evidence="4">
    <location>
        <begin position="27"/>
        <end position="85"/>
    </location>
</feature>
<dbReference type="EMBL" id="BMXK01000005">
    <property type="protein sequence ID" value="GHD04989.1"/>
    <property type="molecule type" value="Genomic_DNA"/>
</dbReference>
<sequence>MSTRQQQGMTVHALGTGGGPVVSSSRAGTSTAITVDGATYVVDCGMGSIRNYRSSCAWEELRAVFLTHHHSDHIYDLGSFLVTGWQVPGECFGRPIQVHGPGRPPRIPALDAEHARDIDARTRGRRMAGTAEVVDALLDRVFASDVAIRMADEGRDDPHEWVTGHDIAVPEDAQADPVSARHPRMEPFEVYRDELVTVTAILVDHRLCYPAFGFRVDSAYGSVVVSGDTAPSENLVGLARGADLLLHEVMDLDAILATFPDGPKRDGIAVHLKESHTSYDEVGGIARAAGAGRLVLHHVVPNTPGAADTAKMAAVASRDFGAPVAVAEDNDVFAVGPAAVRPGDLVAGAVTA</sequence>
<name>A0ABQ3GGL2_9MICC</name>
<evidence type="ECO:0000256" key="3">
    <source>
        <dbReference type="SAM" id="MobiDB-lite"/>
    </source>
</evidence>
<evidence type="ECO:0000256" key="2">
    <source>
        <dbReference type="ARBA" id="ARBA00022801"/>
    </source>
</evidence>
<feature type="region of interest" description="Disordered" evidence="3">
    <location>
        <begin position="1"/>
        <end position="25"/>
    </location>
</feature>
<keyword evidence="2" id="KW-0378">Hydrolase</keyword>
<keyword evidence="1" id="KW-0540">Nuclease</keyword>
<comment type="caution">
    <text evidence="5">The sequence shown here is derived from an EMBL/GenBank/DDBJ whole genome shotgun (WGS) entry which is preliminary data.</text>
</comment>
<dbReference type="Pfam" id="PF00753">
    <property type="entry name" value="Lactamase_B"/>
    <property type="match status" value="1"/>
</dbReference>
<dbReference type="CDD" id="cd07719">
    <property type="entry name" value="arylsulfatase_AtsA-like_MBL-fold"/>
    <property type="match status" value="1"/>
</dbReference>
<dbReference type="InterPro" id="IPR001279">
    <property type="entry name" value="Metallo-B-lactamas"/>
</dbReference>
<dbReference type="PANTHER" id="PTHR46018">
    <property type="entry name" value="ZINC PHOSPHODIESTERASE ELAC PROTEIN 1"/>
    <property type="match status" value="1"/>
</dbReference>
<gene>
    <name evidence="5" type="ORF">GCM10008096_13170</name>
</gene>
<dbReference type="InterPro" id="IPR044094">
    <property type="entry name" value="AtsA-like_MBL-fold"/>
</dbReference>
<proteinExistence type="predicted"/>